<dbReference type="PANTHER" id="PTHR24064">
    <property type="entry name" value="SOLUTE CARRIER FAMILY 22 MEMBER"/>
    <property type="match status" value="1"/>
</dbReference>
<dbReference type="Pfam" id="PF00083">
    <property type="entry name" value="Sugar_tr"/>
    <property type="match status" value="1"/>
</dbReference>
<feature type="transmembrane region" description="Helical" evidence="6">
    <location>
        <begin position="450"/>
        <end position="471"/>
    </location>
</feature>
<dbReference type="Ensembl" id="ENSGALT00010000265.1">
    <property type="protein sequence ID" value="ENSGALP00010000133.1"/>
    <property type="gene ID" value="ENSGALG00010000142.1"/>
</dbReference>
<evidence type="ECO:0000256" key="4">
    <source>
        <dbReference type="ARBA" id="ARBA00023136"/>
    </source>
</evidence>
<feature type="transmembrane region" description="Helical" evidence="6">
    <location>
        <begin position="563"/>
        <end position="586"/>
    </location>
</feature>
<dbReference type="GO" id="GO:0016020">
    <property type="term" value="C:membrane"/>
    <property type="evidence" value="ECO:0007669"/>
    <property type="project" value="UniProtKB-SubCell"/>
</dbReference>
<dbReference type="GO" id="GO:0015711">
    <property type="term" value="P:organic anion transport"/>
    <property type="evidence" value="ECO:0000318"/>
    <property type="project" value="GO_Central"/>
</dbReference>
<evidence type="ECO:0000256" key="1">
    <source>
        <dbReference type="ARBA" id="ARBA00004141"/>
    </source>
</evidence>
<keyword evidence="3 6" id="KW-1133">Transmembrane helix</keyword>
<dbReference type="GO" id="GO:0022857">
    <property type="term" value="F:transmembrane transporter activity"/>
    <property type="evidence" value="ECO:0007669"/>
    <property type="project" value="InterPro"/>
</dbReference>
<dbReference type="SUPFAM" id="SSF103473">
    <property type="entry name" value="MFS general substrate transporter"/>
    <property type="match status" value="1"/>
</dbReference>
<feature type="transmembrane region" description="Helical" evidence="6">
    <location>
        <begin position="503"/>
        <end position="526"/>
    </location>
</feature>
<dbReference type="GeneTree" id="ENSGT00940000154901"/>
<feature type="transmembrane region" description="Helical" evidence="6">
    <location>
        <begin position="420"/>
        <end position="438"/>
    </location>
</feature>
<comment type="subcellular location">
    <subcellularLocation>
        <location evidence="1">Membrane</location>
        <topology evidence="1">Multi-pass membrane protein</topology>
    </subcellularLocation>
</comment>
<dbReference type="Proteomes" id="UP000000539">
    <property type="component" value="Unassembled WGS sequence"/>
</dbReference>
<evidence type="ECO:0000313" key="7">
    <source>
        <dbReference type="Ensembl" id="ENSGALP00010000133.1"/>
    </source>
</evidence>
<feature type="region of interest" description="Disordered" evidence="5">
    <location>
        <begin position="145"/>
        <end position="193"/>
    </location>
</feature>
<reference evidence="7" key="2">
    <citation type="submission" date="2025-09" db="UniProtKB">
        <authorList>
            <consortium name="Ensembl"/>
        </authorList>
    </citation>
    <scope>IDENTIFICATION</scope>
    <source>
        <strain evidence="7">broiler</strain>
    </source>
</reference>
<gene>
    <name evidence="7" type="primary">LOC121108808</name>
</gene>
<dbReference type="InterPro" id="IPR036259">
    <property type="entry name" value="MFS_trans_sf"/>
</dbReference>
<name>A0A8V0X6N8_CHICK</name>
<feature type="compositionally biased region" description="Gly residues" evidence="5">
    <location>
        <begin position="170"/>
        <end position="190"/>
    </location>
</feature>
<feature type="transmembrane region" description="Helical" evidence="6">
    <location>
        <begin position="302"/>
        <end position="325"/>
    </location>
</feature>
<feature type="transmembrane region" description="Helical" evidence="6">
    <location>
        <begin position="478"/>
        <end position="497"/>
    </location>
</feature>
<feature type="region of interest" description="Disordered" evidence="5">
    <location>
        <begin position="597"/>
        <end position="630"/>
    </location>
</feature>
<keyword evidence="2 6" id="KW-0812">Transmembrane</keyword>
<evidence type="ECO:0000256" key="2">
    <source>
        <dbReference type="ARBA" id="ARBA00022692"/>
    </source>
</evidence>
<dbReference type="AlphaFoldDB" id="A0A8V0X6N8"/>
<dbReference type="GlyGen" id="A0A8V0X6N8">
    <property type="glycosylation" value="1 site"/>
</dbReference>
<evidence type="ECO:0008006" key="9">
    <source>
        <dbReference type="Google" id="ProtNLM"/>
    </source>
</evidence>
<evidence type="ECO:0000256" key="3">
    <source>
        <dbReference type="ARBA" id="ARBA00022989"/>
    </source>
</evidence>
<protein>
    <recommendedName>
        <fullName evidence="9">Major facilitator superfamily (MFS) profile domain-containing protein</fullName>
    </recommendedName>
</protein>
<dbReference type="OrthoDB" id="2544694at2759"/>
<evidence type="ECO:0000256" key="5">
    <source>
        <dbReference type="SAM" id="MobiDB-lite"/>
    </source>
</evidence>
<dbReference type="Gene3D" id="1.20.1250.20">
    <property type="entry name" value="MFS general substrate transporter like domains"/>
    <property type="match status" value="1"/>
</dbReference>
<proteinExistence type="predicted"/>
<evidence type="ECO:0000313" key="8">
    <source>
        <dbReference type="Proteomes" id="UP000000539"/>
    </source>
</evidence>
<dbReference type="InterPro" id="IPR005828">
    <property type="entry name" value="MFS_sugar_transport-like"/>
</dbReference>
<accession>A0A8V0X6N8</accession>
<evidence type="ECO:0000256" key="6">
    <source>
        <dbReference type="SAM" id="Phobius"/>
    </source>
</evidence>
<feature type="transmembrane region" description="Helical" evidence="6">
    <location>
        <begin position="331"/>
        <end position="351"/>
    </location>
</feature>
<reference evidence="7" key="1">
    <citation type="submission" date="2025-08" db="UniProtKB">
        <authorList>
            <consortium name="Ensembl"/>
        </authorList>
    </citation>
    <scope>IDENTIFICATION</scope>
    <source>
        <strain evidence="7">broiler</strain>
    </source>
</reference>
<keyword evidence="8" id="KW-1185">Reference proteome</keyword>
<feature type="region of interest" description="Disordered" evidence="5">
    <location>
        <begin position="261"/>
        <end position="286"/>
    </location>
</feature>
<keyword evidence="4 6" id="KW-0472">Membrane</keyword>
<sequence length="630" mass="67850">MGEDGDNGMGMVGDSGMAVVGDIPMGVGDNVTDMDGDISMMVGDDMMAMDGDIPMAVGDSCGWGHPNGGWGQCDDHGKGHPNGGWGQPNGHAWGHLNDGWGQLNGGWGQQLSGGWGQCDGHGWGHPNGCWGQPHGHGWGQPNDGWGHPNGSWGHPSDGWGQRDGHAWGHSNGGWGHPNGHGWGHPNGGWGHPNDGWGHPNGGWGHPNGSWGHPNDGWSHPNDGWGHPNGHGWGHPNDGWGHPNGGWGQRVGHAWGHPTDSGWAPTRRPHLGPSRCPRRAPQITPPTPNPPAVVEWIPTPYRAVTVAITGFSYTLGQILLAGIAYAVPHWRWLQLTVSLPFFLFFLVSWWLAESARWLVLAGKEEKAVRILRRVAKINGREEEGEKITVENLKSSMKEELAALKSSYTVSDLIRTPVIRHIFLCLSIVWFSISFSYYSLAMDLQNFGVSIYLIQVIFGAVDFPAKLVVTVAVSYIGRRVSLMVALASAGLVIIANIFVPSDLQTVRTALAVIGKGCLSASFNCVFLYTTELYPTPIRQTGLGFGSTMARVGGIVAPLVKMMEEYYPFLPPAVYGAAPIAAAVAAAFLPETLNTPLPDTIEEVENRAKHKKSPNPKEKIPLHPQDAAAQKEP</sequence>
<organism evidence="7 8">
    <name type="scientific">Gallus gallus</name>
    <name type="common">Chicken</name>
    <dbReference type="NCBI Taxonomy" id="9031"/>
    <lineage>
        <taxon>Eukaryota</taxon>
        <taxon>Metazoa</taxon>
        <taxon>Chordata</taxon>
        <taxon>Craniata</taxon>
        <taxon>Vertebrata</taxon>
        <taxon>Euteleostomi</taxon>
        <taxon>Archelosauria</taxon>
        <taxon>Archosauria</taxon>
        <taxon>Dinosauria</taxon>
        <taxon>Saurischia</taxon>
        <taxon>Theropoda</taxon>
        <taxon>Coelurosauria</taxon>
        <taxon>Aves</taxon>
        <taxon>Neognathae</taxon>
        <taxon>Galloanserae</taxon>
        <taxon>Galliformes</taxon>
        <taxon>Phasianidae</taxon>
        <taxon>Phasianinae</taxon>
        <taxon>Gallus</taxon>
    </lineage>
</organism>